<dbReference type="PANTHER" id="PTHR10015">
    <property type="entry name" value="HEAT SHOCK TRANSCRIPTION FACTOR"/>
    <property type="match status" value="1"/>
</dbReference>
<evidence type="ECO:0000256" key="1">
    <source>
        <dbReference type="ARBA" id="ARBA00004123"/>
    </source>
</evidence>
<comment type="similarity">
    <text evidence="2 5">Belongs to the HSF family.</text>
</comment>
<accession>A0AA88J0K4</accession>
<keyword evidence="4" id="KW-0539">Nucleus</keyword>
<feature type="region of interest" description="Disordered" evidence="6">
    <location>
        <begin position="144"/>
        <end position="167"/>
    </location>
</feature>
<dbReference type="Gene3D" id="1.10.10.10">
    <property type="entry name" value="Winged helix-like DNA-binding domain superfamily/Winged helix DNA-binding domain"/>
    <property type="match status" value="1"/>
</dbReference>
<evidence type="ECO:0000256" key="2">
    <source>
        <dbReference type="ARBA" id="ARBA00006403"/>
    </source>
</evidence>
<keyword evidence="3" id="KW-0238">DNA-binding</keyword>
<organism evidence="8 9">
    <name type="scientific">Tachysurus vachellii</name>
    <name type="common">Darkbarbel catfish</name>
    <name type="synonym">Pelteobagrus vachellii</name>
    <dbReference type="NCBI Taxonomy" id="175792"/>
    <lineage>
        <taxon>Eukaryota</taxon>
        <taxon>Metazoa</taxon>
        <taxon>Chordata</taxon>
        <taxon>Craniata</taxon>
        <taxon>Vertebrata</taxon>
        <taxon>Euteleostomi</taxon>
        <taxon>Actinopterygii</taxon>
        <taxon>Neopterygii</taxon>
        <taxon>Teleostei</taxon>
        <taxon>Ostariophysi</taxon>
        <taxon>Siluriformes</taxon>
        <taxon>Bagridae</taxon>
        <taxon>Tachysurus</taxon>
    </lineage>
</organism>
<gene>
    <name evidence="8" type="ORF">Q7C36_022580</name>
</gene>
<dbReference type="Pfam" id="PF00447">
    <property type="entry name" value="HSF_DNA-bind"/>
    <property type="match status" value="1"/>
</dbReference>
<dbReference type="GO" id="GO:0005634">
    <property type="term" value="C:nucleus"/>
    <property type="evidence" value="ECO:0007669"/>
    <property type="project" value="UniProtKB-SubCell"/>
</dbReference>
<keyword evidence="9" id="KW-1185">Reference proteome</keyword>
<name>A0AA88J0K4_TACVA</name>
<comment type="caution">
    <text evidence="8">The sequence shown here is derived from an EMBL/GenBank/DDBJ whole genome shotgun (WGS) entry which is preliminary data.</text>
</comment>
<dbReference type="GO" id="GO:0043565">
    <property type="term" value="F:sequence-specific DNA binding"/>
    <property type="evidence" value="ECO:0007669"/>
    <property type="project" value="InterPro"/>
</dbReference>
<dbReference type="EMBL" id="JAVHJS010000025">
    <property type="protein sequence ID" value="KAK2816309.1"/>
    <property type="molecule type" value="Genomic_DNA"/>
</dbReference>
<dbReference type="Proteomes" id="UP001187315">
    <property type="component" value="Unassembled WGS sequence"/>
</dbReference>
<dbReference type="SUPFAM" id="SSF46785">
    <property type="entry name" value="Winged helix' DNA-binding domain"/>
    <property type="match status" value="1"/>
</dbReference>
<protein>
    <recommendedName>
        <fullName evidence="7">HSF-type DNA-binding domain-containing protein</fullName>
    </recommendedName>
</protein>
<dbReference type="InterPro" id="IPR000232">
    <property type="entry name" value="HSF_DNA-bd"/>
</dbReference>
<evidence type="ECO:0000259" key="7">
    <source>
        <dbReference type="SMART" id="SM00415"/>
    </source>
</evidence>
<evidence type="ECO:0000313" key="8">
    <source>
        <dbReference type="EMBL" id="KAK2816309.1"/>
    </source>
</evidence>
<dbReference type="PANTHER" id="PTHR10015:SF278">
    <property type="entry name" value="HEAT SHOCK FACTOR PROTEIN 5"/>
    <property type="match status" value="1"/>
</dbReference>
<dbReference type="InterPro" id="IPR036390">
    <property type="entry name" value="WH_DNA-bd_sf"/>
</dbReference>
<comment type="subcellular location">
    <subcellularLocation>
        <location evidence="1">Nucleus</location>
    </subcellularLocation>
</comment>
<evidence type="ECO:0000256" key="3">
    <source>
        <dbReference type="ARBA" id="ARBA00023125"/>
    </source>
</evidence>
<sequence length="245" mass="27652">MGENVDSPEGAEISAGMEVRINRRNFPSNLWHLVNDPQICSICWDETGEGILICPEAFKAEVLSSDNKQINKFFKTTNFISFVRQLNLYGFRKGHPEYEISLKQVGFIQHFYNPNFKRANPELLVKLKRLTPANKAKLAAGKEMSSQSRHFHPVQNSPENSAVVGSMDSKMPCSQQEVASAHCGCYPDYSFSHLLYTGQDPNWQPADAPDPRKRHMNKGTVFKAEDEMLLLSSLCPPMTSHCEDN</sequence>
<evidence type="ECO:0000256" key="4">
    <source>
        <dbReference type="ARBA" id="ARBA00023242"/>
    </source>
</evidence>
<dbReference type="SMART" id="SM00415">
    <property type="entry name" value="HSF"/>
    <property type="match status" value="1"/>
</dbReference>
<dbReference type="AlphaFoldDB" id="A0AA88J0K4"/>
<evidence type="ECO:0000256" key="6">
    <source>
        <dbReference type="SAM" id="MobiDB-lite"/>
    </source>
</evidence>
<feature type="compositionally biased region" description="Polar residues" evidence="6">
    <location>
        <begin position="144"/>
        <end position="160"/>
    </location>
</feature>
<dbReference type="GO" id="GO:0003700">
    <property type="term" value="F:DNA-binding transcription factor activity"/>
    <property type="evidence" value="ECO:0007669"/>
    <property type="project" value="InterPro"/>
</dbReference>
<evidence type="ECO:0000313" key="9">
    <source>
        <dbReference type="Proteomes" id="UP001187315"/>
    </source>
</evidence>
<dbReference type="InterPro" id="IPR036388">
    <property type="entry name" value="WH-like_DNA-bd_sf"/>
</dbReference>
<feature type="domain" description="HSF-type DNA-binding" evidence="7">
    <location>
        <begin position="22"/>
        <end position="130"/>
    </location>
</feature>
<proteinExistence type="inferred from homology"/>
<reference evidence="8" key="1">
    <citation type="submission" date="2023-08" db="EMBL/GenBank/DDBJ databases">
        <title>Pelteobagrus vachellii genome.</title>
        <authorList>
            <person name="Liu H."/>
        </authorList>
    </citation>
    <scope>NUCLEOTIDE SEQUENCE</scope>
    <source>
        <strain evidence="8">PRFRI_2022a</strain>
        <tissue evidence="8">Muscle</tissue>
    </source>
</reference>
<evidence type="ECO:0000256" key="5">
    <source>
        <dbReference type="RuleBase" id="RU004020"/>
    </source>
</evidence>